<evidence type="ECO:0000313" key="12">
    <source>
        <dbReference type="Proteomes" id="UP000266720"/>
    </source>
</evidence>
<reference evidence="12" key="1">
    <citation type="book" date="2010" name="EXTREMOPHILES" publisher="0:0-0">
        <title>Complete genome sequences of ten hyperthermophilic archaea reveal their metabolic capabilities and possible ecological roles.</title>
        <editorList>
            <person name="?"/>
        </editorList>
        <authorList>
            <person name="Ravin N.V."/>
            <person name="Mardanov A.V."/>
            <person name="Bonch-Osmolovskaya E.A."/>
            <person name="Skryabin K.G."/>
        </authorList>
    </citation>
    <scope>NUCLEOTIDE SEQUENCE [LARGE SCALE GENOMIC DNA]</scope>
    <source>
        <strain evidence="12">1505</strain>
    </source>
</reference>
<comment type="subcellular location">
    <subcellularLocation>
        <location evidence="8">Endomembrane system</location>
        <topology evidence="8">Single-pass membrane protein</topology>
    </subcellularLocation>
</comment>
<accession>A0A3G1A7L0</accession>
<feature type="transmembrane region" description="Helical" evidence="10">
    <location>
        <begin position="44"/>
        <end position="64"/>
    </location>
</feature>
<dbReference type="InterPro" id="IPR016482">
    <property type="entry name" value="SecG/Sec61-beta/Sbh"/>
</dbReference>
<gene>
    <name evidence="11" type="ORF">TCARB_1930</name>
</gene>
<dbReference type="GeneID" id="25407343"/>
<dbReference type="STRING" id="697581.TCARB_1930"/>
<feature type="compositionally biased region" description="Basic residues" evidence="9">
    <location>
        <begin position="1"/>
        <end position="10"/>
    </location>
</feature>
<evidence type="ECO:0008006" key="13">
    <source>
        <dbReference type="Google" id="ProtNLM"/>
    </source>
</evidence>
<protein>
    <recommendedName>
        <fullName evidence="13">Preprotein translocase subunit SecG</fullName>
    </recommendedName>
</protein>
<evidence type="ECO:0000256" key="4">
    <source>
        <dbReference type="ARBA" id="ARBA00022927"/>
    </source>
</evidence>
<sequence>MSSKAKKGSKKEKSSERKPATMPAAGLLTFYEEDIGGIKIRPEIVVVGTFLFVMLVILAHAGVFGP</sequence>
<dbReference type="GO" id="GO:0012505">
    <property type="term" value="C:endomembrane system"/>
    <property type="evidence" value="ECO:0007669"/>
    <property type="project" value="UniProtKB-SubCell"/>
</dbReference>
<dbReference type="AlphaFoldDB" id="A0A3G1A7L0"/>
<evidence type="ECO:0000256" key="8">
    <source>
        <dbReference type="ARBA" id="ARBA00037847"/>
    </source>
</evidence>
<dbReference type="KEGG" id="tcb:TCARB_1930"/>
<keyword evidence="4" id="KW-0653">Protein transport</keyword>
<dbReference type="GeneID" id="16573547"/>
<comment type="similarity">
    <text evidence="1">Belongs to the SEC61-beta family.</text>
</comment>
<dbReference type="Pfam" id="PF03911">
    <property type="entry name" value="Sec61_beta"/>
    <property type="match status" value="1"/>
</dbReference>
<evidence type="ECO:0000256" key="3">
    <source>
        <dbReference type="ARBA" id="ARBA00022692"/>
    </source>
</evidence>
<evidence type="ECO:0000256" key="6">
    <source>
        <dbReference type="ARBA" id="ARBA00023010"/>
    </source>
</evidence>
<evidence type="ECO:0000256" key="9">
    <source>
        <dbReference type="SAM" id="MobiDB-lite"/>
    </source>
</evidence>
<keyword evidence="3 10" id="KW-0812">Transmembrane</keyword>
<evidence type="ECO:0000256" key="10">
    <source>
        <dbReference type="SAM" id="Phobius"/>
    </source>
</evidence>
<evidence type="ECO:0000256" key="2">
    <source>
        <dbReference type="ARBA" id="ARBA00022448"/>
    </source>
</evidence>
<evidence type="ECO:0000313" key="11">
    <source>
        <dbReference type="EMBL" id="AJB42966.1"/>
    </source>
</evidence>
<dbReference type="Proteomes" id="UP000266720">
    <property type="component" value="Chromosome"/>
</dbReference>
<evidence type="ECO:0000256" key="5">
    <source>
        <dbReference type="ARBA" id="ARBA00022989"/>
    </source>
</evidence>
<dbReference type="RefSeq" id="WP_020962560.1">
    <property type="nucleotide sequence ID" value="NZ_CP007493.1"/>
</dbReference>
<keyword evidence="5 10" id="KW-1133">Transmembrane helix</keyword>
<dbReference type="GO" id="GO:0015031">
    <property type="term" value="P:protein transport"/>
    <property type="evidence" value="ECO:0007669"/>
    <property type="project" value="UniProtKB-KW"/>
</dbReference>
<keyword evidence="6" id="KW-0811">Translocation</keyword>
<evidence type="ECO:0000256" key="7">
    <source>
        <dbReference type="ARBA" id="ARBA00023136"/>
    </source>
</evidence>
<keyword evidence="2" id="KW-0813">Transport</keyword>
<proteinExistence type="inferred from homology"/>
<feature type="region of interest" description="Disordered" evidence="9">
    <location>
        <begin position="1"/>
        <end position="20"/>
    </location>
</feature>
<name>A0A3G1A7L0_9CREN</name>
<organism evidence="11 12">
    <name type="scientific">Thermofilum adornatum 1505</name>
    <dbReference type="NCBI Taxonomy" id="697581"/>
    <lineage>
        <taxon>Archaea</taxon>
        <taxon>Thermoproteota</taxon>
        <taxon>Thermoprotei</taxon>
        <taxon>Thermofilales</taxon>
        <taxon>Thermofilaceae</taxon>
        <taxon>Thermofilum</taxon>
    </lineage>
</organism>
<dbReference type="EMBL" id="CP007493">
    <property type="protein sequence ID" value="AJB42966.1"/>
    <property type="molecule type" value="Genomic_DNA"/>
</dbReference>
<evidence type="ECO:0000256" key="1">
    <source>
        <dbReference type="ARBA" id="ARBA00006103"/>
    </source>
</evidence>
<keyword evidence="7 10" id="KW-0472">Membrane</keyword>